<keyword evidence="2" id="KW-1185">Reference proteome</keyword>
<organism evidence="1 2">
    <name type="scientific">Hirsutella minnesotensis 3608</name>
    <dbReference type="NCBI Taxonomy" id="1043627"/>
    <lineage>
        <taxon>Eukaryota</taxon>
        <taxon>Fungi</taxon>
        <taxon>Dikarya</taxon>
        <taxon>Ascomycota</taxon>
        <taxon>Pezizomycotina</taxon>
        <taxon>Sordariomycetes</taxon>
        <taxon>Hypocreomycetidae</taxon>
        <taxon>Hypocreales</taxon>
        <taxon>Ophiocordycipitaceae</taxon>
        <taxon>Hirsutella</taxon>
    </lineage>
</organism>
<name>A0A0F7ZHJ1_9HYPO</name>
<dbReference type="AlphaFoldDB" id="A0A0F7ZHJ1"/>
<dbReference type="Proteomes" id="UP000054481">
    <property type="component" value="Unassembled WGS sequence"/>
</dbReference>
<accession>A0A0F7ZHJ1</accession>
<sequence length="169" mass="19362">MKFRSIKPSHFVWMLQFTVELGPESQQSTLSVLPETFLDIARLSESWQRDSIVKVSFSTSEEKPSLLVHAEPYICHLARACQKLEGACYLAMLKTLCERQWQAIESKKVKSFGEKTNILLLKAAARHAKMDLIQDVVRHSGGKLPLHFFVWTRILVLNDKIKFQEICSG</sequence>
<evidence type="ECO:0000313" key="2">
    <source>
        <dbReference type="Proteomes" id="UP000054481"/>
    </source>
</evidence>
<proteinExistence type="predicted"/>
<dbReference type="EMBL" id="KQ030543">
    <property type="protein sequence ID" value="KJZ72731.1"/>
    <property type="molecule type" value="Genomic_DNA"/>
</dbReference>
<reference evidence="1 2" key="1">
    <citation type="journal article" date="2014" name="Genome Biol. Evol.">
        <title>Comparative genomics and transcriptomics analyses reveal divergent lifestyle features of nematode endoparasitic fungus Hirsutella minnesotensis.</title>
        <authorList>
            <person name="Lai Y."/>
            <person name="Liu K."/>
            <person name="Zhang X."/>
            <person name="Zhang X."/>
            <person name="Li K."/>
            <person name="Wang N."/>
            <person name="Shu C."/>
            <person name="Wu Y."/>
            <person name="Wang C."/>
            <person name="Bushley K.E."/>
            <person name="Xiang M."/>
            <person name="Liu X."/>
        </authorList>
    </citation>
    <scope>NUCLEOTIDE SEQUENCE [LARGE SCALE GENOMIC DNA]</scope>
    <source>
        <strain evidence="1 2">3608</strain>
    </source>
</reference>
<gene>
    <name evidence="1" type="ORF">HIM_07923</name>
</gene>
<protein>
    <submittedName>
        <fullName evidence="1">Uncharacterized protein</fullName>
    </submittedName>
</protein>
<evidence type="ECO:0000313" key="1">
    <source>
        <dbReference type="EMBL" id="KJZ72731.1"/>
    </source>
</evidence>